<dbReference type="Gene3D" id="1.10.10.10">
    <property type="entry name" value="Winged helix-like DNA-binding domain superfamily/Winged helix DNA-binding domain"/>
    <property type="match status" value="1"/>
</dbReference>
<evidence type="ECO:0000313" key="2">
    <source>
        <dbReference type="EMBL" id="SDO80367.1"/>
    </source>
</evidence>
<feature type="compositionally biased region" description="Gly residues" evidence="1">
    <location>
        <begin position="139"/>
        <end position="169"/>
    </location>
</feature>
<sequence length="257" mass="27306">MNTPTPSDPRSLAHRLTTVGHALHHRLFAQLRDSDLHPKTVMVLSVIDGRLDAPWISDRIARGGKRISALADRGWIAPAGDGWTLTDEGRQVLDRVDADRQALLSQVPADEIERLNAALDAISATLGLDEDAETAGPRGPRGFGFGPGPFGPGSGRGFGPGMRGGPRFGGGERDHRRGDGGNAHHGFGPRHGGHTDGHRPDGDHAAADGSGAHGEHRHGHPGHPGHRHERGHRAAERAYERGFDAGFIRGRESAASE</sequence>
<dbReference type="SUPFAM" id="SSF46785">
    <property type="entry name" value="Winged helix' DNA-binding domain"/>
    <property type="match status" value="1"/>
</dbReference>
<feature type="compositionally biased region" description="Basic and acidic residues" evidence="1">
    <location>
        <begin position="193"/>
        <end position="206"/>
    </location>
</feature>
<accession>A0A1H0MJ01</accession>
<reference evidence="2 3" key="1">
    <citation type="submission" date="2016-10" db="EMBL/GenBank/DDBJ databases">
        <authorList>
            <person name="de Groot N.N."/>
        </authorList>
    </citation>
    <scope>NUCLEOTIDE SEQUENCE [LARGE SCALE GENOMIC DNA]</scope>
    <source>
        <strain evidence="2 3">StLB037</strain>
    </source>
</reference>
<evidence type="ECO:0000256" key="1">
    <source>
        <dbReference type="SAM" id="MobiDB-lite"/>
    </source>
</evidence>
<feature type="region of interest" description="Disordered" evidence="1">
    <location>
        <begin position="131"/>
        <end position="233"/>
    </location>
</feature>
<proteinExistence type="predicted"/>
<dbReference type="RefSeq" id="WP_074694623.1">
    <property type="nucleotide sequence ID" value="NZ_FNJN01000002.1"/>
</dbReference>
<dbReference type="Proteomes" id="UP000186456">
    <property type="component" value="Unassembled WGS sequence"/>
</dbReference>
<evidence type="ECO:0000313" key="3">
    <source>
        <dbReference type="Proteomes" id="UP000186456"/>
    </source>
</evidence>
<name>A0A1H0MJ01_MICTS</name>
<feature type="compositionally biased region" description="Basic and acidic residues" evidence="1">
    <location>
        <begin position="170"/>
        <end position="179"/>
    </location>
</feature>
<feature type="compositionally biased region" description="Basic residues" evidence="1">
    <location>
        <begin position="215"/>
        <end position="231"/>
    </location>
</feature>
<dbReference type="InterPro" id="IPR036390">
    <property type="entry name" value="WH_DNA-bd_sf"/>
</dbReference>
<organism evidence="2 3">
    <name type="scientific">Microbacterium testaceum (strain StLB037)</name>
    <dbReference type="NCBI Taxonomy" id="979556"/>
    <lineage>
        <taxon>Bacteria</taxon>
        <taxon>Bacillati</taxon>
        <taxon>Actinomycetota</taxon>
        <taxon>Actinomycetes</taxon>
        <taxon>Micrococcales</taxon>
        <taxon>Microbacteriaceae</taxon>
        <taxon>Microbacterium</taxon>
    </lineage>
</organism>
<dbReference type="AlphaFoldDB" id="A0A1H0MJ01"/>
<dbReference type="EMBL" id="FNJN01000002">
    <property type="protein sequence ID" value="SDO80367.1"/>
    <property type="molecule type" value="Genomic_DNA"/>
</dbReference>
<protein>
    <submittedName>
        <fullName evidence="2">Uncharacterized protein</fullName>
    </submittedName>
</protein>
<gene>
    <name evidence="2" type="ORF">SAMN04487788_0991</name>
</gene>
<dbReference type="InterPro" id="IPR036388">
    <property type="entry name" value="WH-like_DNA-bd_sf"/>
</dbReference>